<accession>A0ACB7U6P9</accession>
<sequence>LFSHLRVQTTFITTFGNASLVQTTINHFISTNSSNPPIKLALLLFPSTEAGLSPIYENAAYITLLDKGANFIKAVTMLRQPFDQLLQHLLPDAILTDSFLPWTLDSALKIGIPRLVFHGTSFFALCASHSVEQYDPHSRPEESLFVPDIPHSIHLLKSQVFNWKANPLIMEMMRAMQEAEEKSYGAVMNSFYELEPDYVNHYRNAMGRRAWHVGPVSLCNENIFDMSTRGDKPVIDKDECLNCLDNKKPNSVLYVCFGSMSRFTTTQLHEIALGLESSQQAFIWVVRPSPTYKDEREELMEEYEKRVEGRGLIIRGWAPQMLILNHDAVGGFLTHCGWNSTLEAVSAGVPMVTMPMLADQFYNERLVVDVLKIVVGVGVKEMEKVFSVVHGEDIEKAVLRLMTVGEEDEGMRRRERELKVSAKMAIEKDGSSYLDIRKLVQEL</sequence>
<keyword evidence="1" id="KW-0808">Transferase</keyword>
<dbReference type="EC" id="2.4.1.128" evidence="1"/>
<keyword evidence="2" id="KW-1185">Reference proteome</keyword>
<reference evidence="2" key="1">
    <citation type="journal article" date="2022" name="Nat. Commun.">
        <title>Chromosome evolution and the genetic basis of agronomically important traits in greater yam.</title>
        <authorList>
            <person name="Bredeson J.V."/>
            <person name="Lyons J.B."/>
            <person name="Oniyinde I.O."/>
            <person name="Okereke N.R."/>
            <person name="Kolade O."/>
            <person name="Nnabue I."/>
            <person name="Nwadili C.O."/>
            <person name="Hribova E."/>
            <person name="Parker M."/>
            <person name="Nwogha J."/>
            <person name="Shu S."/>
            <person name="Carlson J."/>
            <person name="Kariba R."/>
            <person name="Muthemba S."/>
            <person name="Knop K."/>
            <person name="Barton G.J."/>
            <person name="Sherwood A.V."/>
            <person name="Lopez-Montes A."/>
            <person name="Asiedu R."/>
            <person name="Jamnadass R."/>
            <person name="Muchugi A."/>
            <person name="Goodstein D."/>
            <person name="Egesi C.N."/>
            <person name="Featherston J."/>
            <person name="Asfaw A."/>
            <person name="Simpson G.G."/>
            <person name="Dolezel J."/>
            <person name="Hendre P.S."/>
            <person name="Van Deynze A."/>
            <person name="Kumar P.L."/>
            <person name="Obidiegwu J.E."/>
            <person name="Bhattacharjee R."/>
            <person name="Rokhsar D.S."/>
        </authorList>
    </citation>
    <scope>NUCLEOTIDE SEQUENCE [LARGE SCALE GENOMIC DNA]</scope>
    <source>
        <strain evidence="2">cv. TDa95/00328</strain>
    </source>
</reference>
<feature type="non-terminal residue" evidence="1">
    <location>
        <position position="1"/>
    </location>
</feature>
<evidence type="ECO:0000313" key="2">
    <source>
        <dbReference type="Proteomes" id="UP000827976"/>
    </source>
</evidence>
<dbReference type="EMBL" id="CM037028">
    <property type="protein sequence ID" value="KAH7655981.1"/>
    <property type="molecule type" value="Genomic_DNA"/>
</dbReference>
<evidence type="ECO:0000313" key="1">
    <source>
        <dbReference type="EMBL" id="KAH7655981.1"/>
    </source>
</evidence>
<organism evidence="1 2">
    <name type="scientific">Dioscorea alata</name>
    <name type="common">Purple yam</name>
    <dbReference type="NCBI Taxonomy" id="55571"/>
    <lineage>
        <taxon>Eukaryota</taxon>
        <taxon>Viridiplantae</taxon>
        <taxon>Streptophyta</taxon>
        <taxon>Embryophyta</taxon>
        <taxon>Tracheophyta</taxon>
        <taxon>Spermatophyta</taxon>
        <taxon>Magnoliopsida</taxon>
        <taxon>Liliopsida</taxon>
        <taxon>Dioscoreales</taxon>
        <taxon>Dioscoreaceae</taxon>
        <taxon>Dioscorea</taxon>
    </lineage>
</organism>
<protein>
    <submittedName>
        <fullName evidence="1">UDP-glucuronosyl/UDP-glucosyltransferase protein</fullName>
        <ecNumber evidence="1">2.4.1.128</ecNumber>
    </submittedName>
</protein>
<keyword evidence="1" id="KW-0328">Glycosyltransferase</keyword>
<feature type="non-terminal residue" evidence="1">
    <location>
        <position position="443"/>
    </location>
</feature>
<name>A0ACB7U6P9_DIOAL</name>
<gene>
    <name evidence="1" type="ORF">IHE45_18G048800</name>
</gene>
<proteinExistence type="predicted"/>
<comment type="caution">
    <text evidence="1">The sequence shown here is derived from an EMBL/GenBank/DDBJ whole genome shotgun (WGS) entry which is preliminary data.</text>
</comment>
<dbReference type="Proteomes" id="UP000827976">
    <property type="component" value="Chromosome 18"/>
</dbReference>